<keyword evidence="3" id="KW-1185">Reference proteome</keyword>
<evidence type="ECO:0000313" key="3">
    <source>
        <dbReference type="Proteomes" id="UP001140949"/>
    </source>
</evidence>
<comment type="caution">
    <text evidence="2">The sequence shown here is derived from an EMBL/GenBank/DDBJ whole genome shotgun (WGS) entry which is preliminary data.</text>
</comment>
<evidence type="ECO:0000256" key="1">
    <source>
        <dbReference type="SAM" id="Phobius"/>
    </source>
</evidence>
<dbReference type="Proteomes" id="UP001140949">
    <property type="component" value="Unassembled WGS sequence"/>
</dbReference>
<dbReference type="AlphaFoldDB" id="A0AAX6IK88"/>
<gene>
    <name evidence="2" type="ORF">M6B38_113595</name>
</gene>
<name>A0AAX6IK88_IRIPA</name>
<keyword evidence="1" id="KW-0472">Membrane</keyword>
<reference evidence="2" key="1">
    <citation type="journal article" date="2023" name="GigaByte">
        <title>Genome assembly of the bearded iris, Iris pallida Lam.</title>
        <authorList>
            <person name="Bruccoleri R.E."/>
            <person name="Oakeley E.J."/>
            <person name="Faust A.M.E."/>
            <person name="Altorfer M."/>
            <person name="Dessus-Babus S."/>
            <person name="Burckhardt D."/>
            <person name="Oertli M."/>
            <person name="Naumann U."/>
            <person name="Petersen F."/>
            <person name="Wong J."/>
        </authorList>
    </citation>
    <scope>NUCLEOTIDE SEQUENCE</scope>
    <source>
        <strain evidence="2">GSM-AAB239-AS_SAM_17_03QT</strain>
    </source>
</reference>
<reference evidence="2" key="2">
    <citation type="submission" date="2023-04" db="EMBL/GenBank/DDBJ databases">
        <authorList>
            <person name="Bruccoleri R.E."/>
            <person name="Oakeley E.J."/>
            <person name="Faust A.-M."/>
            <person name="Dessus-Babus S."/>
            <person name="Altorfer M."/>
            <person name="Burckhardt D."/>
            <person name="Oertli M."/>
            <person name="Naumann U."/>
            <person name="Petersen F."/>
            <person name="Wong J."/>
        </authorList>
    </citation>
    <scope>NUCLEOTIDE SEQUENCE</scope>
    <source>
        <strain evidence="2">GSM-AAB239-AS_SAM_17_03QT</strain>
        <tissue evidence="2">Leaf</tissue>
    </source>
</reference>
<organism evidence="2 3">
    <name type="scientific">Iris pallida</name>
    <name type="common">Sweet iris</name>
    <dbReference type="NCBI Taxonomy" id="29817"/>
    <lineage>
        <taxon>Eukaryota</taxon>
        <taxon>Viridiplantae</taxon>
        <taxon>Streptophyta</taxon>
        <taxon>Embryophyta</taxon>
        <taxon>Tracheophyta</taxon>
        <taxon>Spermatophyta</taxon>
        <taxon>Magnoliopsida</taxon>
        <taxon>Liliopsida</taxon>
        <taxon>Asparagales</taxon>
        <taxon>Iridaceae</taxon>
        <taxon>Iridoideae</taxon>
        <taxon>Irideae</taxon>
        <taxon>Iris</taxon>
    </lineage>
</organism>
<dbReference type="EMBL" id="JANAVB010000400">
    <property type="protein sequence ID" value="KAJ6853669.1"/>
    <property type="molecule type" value="Genomic_DNA"/>
</dbReference>
<evidence type="ECO:0000313" key="2">
    <source>
        <dbReference type="EMBL" id="KAJ6853669.1"/>
    </source>
</evidence>
<proteinExistence type="predicted"/>
<keyword evidence="1" id="KW-1133">Transmembrane helix</keyword>
<protein>
    <submittedName>
        <fullName evidence="2">Uncharacterized protein</fullName>
    </submittedName>
</protein>
<keyword evidence="1" id="KW-0812">Transmembrane</keyword>
<sequence>MCWGITPTELPIWMVDYVYETQICLWCETMFMERRIGWYDMICILWCVLYGQWTRIVRARVRLPSDGYAGAPGSFGLGGNYVWYLWCTSFGWITTVQCYDKL</sequence>
<accession>A0AAX6IK88</accession>
<feature type="transmembrane region" description="Helical" evidence="1">
    <location>
        <begin position="36"/>
        <end position="53"/>
    </location>
</feature>